<dbReference type="InterPro" id="IPR012349">
    <property type="entry name" value="Split_barrel_FMN-bd"/>
</dbReference>
<dbReference type="PANTHER" id="PTHR13343">
    <property type="entry name" value="CREG1 PROTEIN"/>
    <property type="match status" value="1"/>
</dbReference>
<evidence type="ECO:0000259" key="1">
    <source>
        <dbReference type="Pfam" id="PF13883"/>
    </source>
</evidence>
<dbReference type="InterPro" id="IPR055343">
    <property type="entry name" value="CREG_beta-barrel"/>
</dbReference>
<dbReference type="Gene3D" id="2.30.110.10">
    <property type="entry name" value="Electron Transport, Fmn-binding Protein, Chain A"/>
    <property type="match status" value="1"/>
</dbReference>
<accession>A0A2G9WY06</accession>
<dbReference type="GO" id="GO:0005737">
    <property type="term" value="C:cytoplasm"/>
    <property type="evidence" value="ECO:0007669"/>
    <property type="project" value="UniProtKB-ARBA"/>
</dbReference>
<dbReference type="OrthoDB" id="9814594at2"/>
<dbReference type="EMBL" id="NQVN01000004">
    <property type="protein sequence ID" value="PIO99575.1"/>
    <property type="molecule type" value="Genomic_DNA"/>
</dbReference>
<feature type="domain" description="CREG-like beta-barrel" evidence="1">
    <location>
        <begin position="7"/>
        <end position="148"/>
    </location>
</feature>
<comment type="caution">
    <text evidence="2">The sequence shown here is derived from an EMBL/GenBank/DDBJ whole genome shotgun (WGS) entry which is preliminary data.</text>
</comment>
<reference evidence="2 3" key="1">
    <citation type="submission" date="2017-08" db="EMBL/GenBank/DDBJ databases">
        <title>Pleomorphomonas carboxidotrophicus sp. nov., a new mesophilic hydrogenogenic carboxidotroph.</title>
        <authorList>
            <person name="Esquivel-Elizondo S."/>
            <person name="Krajmalnik-Brown R."/>
            <person name="Maldonado J."/>
        </authorList>
    </citation>
    <scope>NUCLEOTIDE SEQUENCE [LARGE SCALE GENOMIC DNA]</scope>
    <source>
        <strain evidence="2 3">SVCO-16</strain>
    </source>
</reference>
<protein>
    <recommendedName>
        <fullName evidence="1">CREG-like beta-barrel domain-containing protein</fullName>
    </recommendedName>
</protein>
<organism evidence="2 3">
    <name type="scientific">Pleomorphomonas carboxyditropha</name>
    <dbReference type="NCBI Taxonomy" id="2023338"/>
    <lineage>
        <taxon>Bacteria</taxon>
        <taxon>Pseudomonadati</taxon>
        <taxon>Pseudomonadota</taxon>
        <taxon>Alphaproteobacteria</taxon>
        <taxon>Hyphomicrobiales</taxon>
        <taxon>Pleomorphomonadaceae</taxon>
        <taxon>Pleomorphomonas</taxon>
    </lineage>
</organism>
<dbReference type="SUPFAM" id="SSF50475">
    <property type="entry name" value="FMN-binding split barrel"/>
    <property type="match status" value="1"/>
</dbReference>
<keyword evidence="3" id="KW-1185">Reference proteome</keyword>
<sequence length="222" mass="23030">MDDTRFEAEDMARRILRSAATASLGTLTPDGGPFVTFVTVATDIDGAPLVLLSDLAAHTRHLARDGRASLLMQVPAGGGDDPLTGARATVVGRLQRVARDEADRARLLARFLARHPEAEGYAGFGDFSIHRMTVEGVHLVAGFGRIARLAATDVLVPPAVANAFVAAEALLLSALNGSAAGPPMVAVDPDGVDVAGAPVRRLCFSRRAGHPGEVAVLLAELG</sequence>
<dbReference type="AlphaFoldDB" id="A0A2G9WY06"/>
<name>A0A2G9WY06_9HYPH</name>
<evidence type="ECO:0000313" key="3">
    <source>
        <dbReference type="Proteomes" id="UP000231070"/>
    </source>
</evidence>
<proteinExistence type="predicted"/>
<dbReference type="Pfam" id="PF13883">
    <property type="entry name" value="CREG_beta-barrel"/>
    <property type="match status" value="1"/>
</dbReference>
<evidence type="ECO:0000313" key="2">
    <source>
        <dbReference type="EMBL" id="PIO99575.1"/>
    </source>
</evidence>
<dbReference type="PANTHER" id="PTHR13343:SF17">
    <property type="entry name" value="CELLULAR REPRESSOR OF E1A-STIMULATED GENES, ISOFORM A"/>
    <property type="match status" value="1"/>
</dbReference>
<dbReference type="Proteomes" id="UP000231070">
    <property type="component" value="Unassembled WGS sequence"/>
</dbReference>
<gene>
    <name evidence="2" type="ORF">CJ014_09715</name>
</gene>
<dbReference type="RefSeq" id="WP_100080278.1">
    <property type="nucleotide sequence ID" value="NZ_NQVN01000004.1"/>
</dbReference>